<protein>
    <recommendedName>
        <fullName evidence="1">Glycosyl transferase family 1 domain-containing protein</fullName>
    </recommendedName>
</protein>
<sequence length="382" mass="43720">MDNHKVLHIITVSFTINHFFGKQFKYLNNRTNNRYFLGCTPSEEFFQLSDSLGYVPFPVNVTRSISPFTDLIAIYKIHKFIRQNNIKTVVGHTPKGGMVAMIAAFFARSENRVYFRHGIIYETSTGLKRLLLKNIDRLSGTLATKVVCVSHSVREFSNADRLNAPSKNIILGLGTCNGIDTENKFNPEKQDLLLINRMRSDIKIDEKDFVIGYVGRLVKDKGINELIEAWQILKVRYANLKLLLVGPIEDRDSISEESKKIIENDPHIIHTGFVLNAAPYFNLMDIFVLPTYREGFPTVSLEASSMNLPVLITKATGCTEAIIEYKTGLFIKNESSDIIQKIEFYIENPDIKKLHGYNGRNFVRQNFEETKIWDLIHENLGY</sequence>
<dbReference type="eggNOG" id="COG0438">
    <property type="taxonomic scope" value="Bacteria"/>
</dbReference>
<organism evidence="2 3">
    <name type="scientific">Chryseobacterium luteum</name>
    <dbReference type="NCBI Taxonomy" id="421531"/>
    <lineage>
        <taxon>Bacteria</taxon>
        <taxon>Pseudomonadati</taxon>
        <taxon>Bacteroidota</taxon>
        <taxon>Flavobacteriia</taxon>
        <taxon>Flavobacteriales</taxon>
        <taxon>Weeksellaceae</taxon>
        <taxon>Chryseobacterium group</taxon>
        <taxon>Chryseobacterium</taxon>
    </lineage>
</organism>
<gene>
    <name evidence="2" type="ORF">IX38_11200</name>
</gene>
<dbReference type="PANTHER" id="PTHR12526">
    <property type="entry name" value="GLYCOSYLTRANSFERASE"/>
    <property type="match status" value="1"/>
</dbReference>
<evidence type="ECO:0000313" key="3">
    <source>
        <dbReference type="Proteomes" id="UP000028703"/>
    </source>
</evidence>
<comment type="caution">
    <text evidence="2">The sequence shown here is derived from an EMBL/GenBank/DDBJ whole genome shotgun (WGS) entry which is preliminary data.</text>
</comment>
<dbReference type="STRING" id="421531.IX38_11200"/>
<dbReference type="GO" id="GO:0016757">
    <property type="term" value="F:glycosyltransferase activity"/>
    <property type="evidence" value="ECO:0007669"/>
    <property type="project" value="InterPro"/>
</dbReference>
<evidence type="ECO:0000259" key="1">
    <source>
        <dbReference type="Pfam" id="PF00534"/>
    </source>
</evidence>
<feature type="domain" description="Glycosyl transferase family 1" evidence="1">
    <location>
        <begin position="198"/>
        <end position="361"/>
    </location>
</feature>
<dbReference type="PANTHER" id="PTHR12526:SF630">
    <property type="entry name" value="GLYCOSYLTRANSFERASE"/>
    <property type="match status" value="1"/>
</dbReference>
<dbReference type="CDD" id="cd03808">
    <property type="entry name" value="GT4_CapM-like"/>
    <property type="match status" value="1"/>
</dbReference>
<evidence type="ECO:0000313" key="2">
    <source>
        <dbReference type="EMBL" id="KFF03954.1"/>
    </source>
</evidence>
<dbReference type="RefSeq" id="WP_051884623.1">
    <property type="nucleotide sequence ID" value="NZ_JPRO01000007.1"/>
</dbReference>
<dbReference type="Pfam" id="PF00534">
    <property type="entry name" value="Glycos_transf_1"/>
    <property type="match status" value="1"/>
</dbReference>
<proteinExistence type="predicted"/>
<keyword evidence="3" id="KW-1185">Reference proteome</keyword>
<dbReference type="SUPFAM" id="SSF53756">
    <property type="entry name" value="UDP-Glycosyltransferase/glycogen phosphorylase"/>
    <property type="match status" value="1"/>
</dbReference>
<accession>A0A085ZHP0</accession>
<dbReference type="AlphaFoldDB" id="A0A085ZHP0"/>
<reference evidence="2 3" key="1">
    <citation type="submission" date="2014-07" db="EMBL/GenBank/DDBJ databases">
        <title>Genome of Chryseobacterium luteum DSM 18605.</title>
        <authorList>
            <person name="Stropko S.J."/>
            <person name="Pipes S.E."/>
            <person name="Newman J.D."/>
        </authorList>
    </citation>
    <scope>NUCLEOTIDE SEQUENCE [LARGE SCALE GENOMIC DNA]</scope>
    <source>
        <strain evidence="2 3">DSM 18605</strain>
    </source>
</reference>
<dbReference type="OrthoDB" id="9790710at2"/>
<name>A0A085ZHP0_9FLAO</name>
<dbReference type="InterPro" id="IPR001296">
    <property type="entry name" value="Glyco_trans_1"/>
</dbReference>
<dbReference type="Proteomes" id="UP000028703">
    <property type="component" value="Unassembled WGS sequence"/>
</dbReference>
<dbReference type="Gene3D" id="3.40.50.2000">
    <property type="entry name" value="Glycogen Phosphorylase B"/>
    <property type="match status" value="2"/>
</dbReference>
<dbReference type="EMBL" id="JPRO01000007">
    <property type="protein sequence ID" value="KFF03954.1"/>
    <property type="molecule type" value="Genomic_DNA"/>
</dbReference>